<reference evidence="1" key="2">
    <citation type="journal article" date="2015" name="Fish Shellfish Immunol.">
        <title>Early steps in the European eel (Anguilla anguilla)-Vibrio vulnificus interaction in the gills: Role of the RtxA13 toxin.</title>
        <authorList>
            <person name="Callol A."/>
            <person name="Pajuelo D."/>
            <person name="Ebbesson L."/>
            <person name="Teles M."/>
            <person name="MacKenzie S."/>
            <person name="Amaro C."/>
        </authorList>
    </citation>
    <scope>NUCLEOTIDE SEQUENCE</scope>
</reference>
<evidence type="ECO:0000313" key="1">
    <source>
        <dbReference type="EMBL" id="JAH64160.1"/>
    </source>
</evidence>
<organism evidence="1">
    <name type="scientific">Anguilla anguilla</name>
    <name type="common">European freshwater eel</name>
    <name type="synonym">Muraena anguilla</name>
    <dbReference type="NCBI Taxonomy" id="7936"/>
    <lineage>
        <taxon>Eukaryota</taxon>
        <taxon>Metazoa</taxon>
        <taxon>Chordata</taxon>
        <taxon>Craniata</taxon>
        <taxon>Vertebrata</taxon>
        <taxon>Euteleostomi</taxon>
        <taxon>Actinopterygii</taxon>
        <taxon>Neopterygii</taxon>
        <taxon>Teleostei</taxon>
        <taxon>Anguilliformes</taxon>
        <taxon>Anguillidae</taxon>
        <taxon>Anguilla</taxon>
    </lineage>
</organism>
<dbReference type="AlphaFoldDB" id="A0A0E9UFX1"/>
<reference evidence="1" key="1">
    <citation type="submission" date="2014-11" db="EMBL/GenBank/DDBJ databases">
        <authorList>
            <person name="Amaro Gonzalez C."/>
        </authorList>
    </citation>
    <scope>NUCLEOTIDE SEQUENCE</scope>
</reference>
<sequence>MTYILLLYYYNMTCILLQHDLHIITYYYNMTSMLLQHITT</sequence>
<protein>
    <submittedName>
        <fullName evidence="1">Uncharacterized protein</fullName>
    </submittedName>
</protein>
<name>A0A0E9UFX1_ANGAN</name>
<proteinExistence type="predicted"/>
<accession>A0A0E9UFX1</accession>
<dbReference type="EMBL" id="GBXM01044417">
    <property type="protein sequence ID" value="JAH64160.1"/>
    <property type="molecule type" value="Transcribed_RNA"/>
</dbReference>